<feature type="domain" description="Nse4/EID protein Nse3/MAGE-binding" evidence="10">
    <location>
        <begin position="243"/>
        <end position="295"/>
    </location>
</feature>
<evidence type="ECO:0000256" key="8">
    <source>
        <dbReference type="SAM" id="MobiDB-lite"/>
    </source>
</evidence>
<organism evidence="11 12">
    <name type="scientific">Bimuria novae-zelandiae CBS 107.79</name>
    <dbReference type="NCBI Taxonomy" id="1447943"/>
    <lineage>
        <taxon>Eukaryota</taxon>
        <taxon>Fungi</taxon>
        <taxon>Dikarya</taxon>
        <taxon>Ascomycota</taxon>
        <taxon>Pezizomycotina</taxon>
        <taxon>Dothideomycetes</taxon>
        <taxon>Pleosporomycetidae</taxon>
        <taxon>Pleosporales</taxon>
        <taxon>Massarineae</taxon>
        <taxon>Didymosphaeriaceae</taxon>
        <taxon>Bimuria</taxon>
    </lineage>
</organism>
<gene>
    <name evidence="11" type="ORF">BU23DRAFT_585701</name>
</gene>
<evidence type="ECO:0000313" key="12">
    <source>
        <dbReference type="Proteomes" id="UP000800036"/>
    </source>
</evidence>
<keyword evidence="4 7" id="KW-0233">DNA recombination</keyword>
<evidence type="ECO:0000256" key="1">
    <source>
        <dbReference type="ARBA" id="ARBA00004123"/>
    </source>
</evidence>
<dbReference type="GO" id="GO:0005634">
    <property type="term" value="C:nucleus"/>
    <property type="evidence" value="ECO:0007669"/>
    <property type="project" value="UniProtKB-SubCell"/>
</dbReference>
<feature type="compositionally biased region" description="Polar residues" evidence="8">
    <location>
        <begin position="357"/>
        <end position="370"/>
    </location>
</feature>
<feature type="compositionally biased region" description="Acidic residues" evidence="8">
    <location>
        <begin position="111"/>
        <end position="124"/>
    </location>
</feature>
<keyword evidence="12" id="KW-1185">Reference proteome</keyword>
<comment type="subcellular location">
    <subcellularLocation>
        <location evidence="1 7">Nucleus</location>
    </subcellularLocation>
</comment>
<dbReference type="GO" id="GO:0006310">
    <property type="term" value="P:DNA recombination"/>
    <property type="evidence" value="ECO:0007669"/>
    <property type="project" value="UniProtKB-UniRule"/>
</dbReference>
<keyword evidence="6 7" id="KW-0539">Nucleus</keyword>
<evidence type="ECO:0000259" key="9">
    <source>
        <dbReference type="Pfam" id="PF08743"/>
    </source>
</evidence>
<feature type="compositionally biased region" description="Acidic residues" evidence="8">
    <location>
        <begin position="157"/>
        <end position="176"/>
    </location>
</feature>
<evidence type="ECO:0000256" key="2">
    <source>
        <dbReference type="ARBA" id="ARBA00008997"/>
    </source>
</evidence>
<keyword evidence="3 7" id="KW-0227">DNA damage</keyword>
<name>A0A6A5UH31_9PLEO</name>
<sequence>MARLNAHPSATPLQSRATTVDTLYRDLTPAAASSRVRQSTTYSVISPGPSQASDKENHIPESRDFTPQPRPKRKLPAAGARVQRLPTPELAESANPSKRRKTNNTVIGQLVDEEGTAYEDEEDAGVGGYAQDEDEGRQSLPTPVDAETDGFTPLGENDAEEQLPTPDDAEDNDDEDPVLRNYNPDQKPEKRRAIKSGFRNLQREVDENRDDYVKPDNNRLSEIIPLATGLFGKVRMTDDAVLDSHLLTTVTDLSGKKLKNSLEQGSHGIGIDLDQFVSRCIFFMKEGRPPGADEDAQPSNRGPRQTHHDEDDEEIGGEGLDWAFLGRRACFPSNKRPPLSSFLLGPLSLQRRVRPVRSTTTATGRASQRNAALGPATRPQEIDIDELQKNENSSLTHHVQVVKTRLSDHLESAFEALAKIEVETEEDWKAACKQHRVCPTTDSEPAVSLFEFAVNPHDFGQTVENLFYISFLIREGAAKVEMDENGLPLLAPQASRDFAERREQNVEKRQAIFSIDYATWNMLKEAFDITTPLIPHRDLEATTVSTGSWTY</sequence>
<dbReference type="InterPro" id="IPR027786">
    <property type="entry name" value="Nse4/EID"/>
</dbReference>
<dbReference type="Proteomes" id="UP000800036">
    <property type="component" value="Unassembled WGS sequence"/>
</dbReference>
<evidence type="ECO:0000256" key="5">
    <source>
        <dbReference type="ARBA" id="ARBA00023204"/>
    </source>
</evidence>
<feature type="compositionally biased region" description="Polar residues" evidence="8">
    <location>
        <begin position="35"/>
        <end position="52"/>
    </location>
</feature>
<feature type="region of interest" description="Disordered" evidence="8">
    <location>
        <begin position="31"/>
        <end position="192"/>
    </location>
</feature>
<dbReference type="InterPro" id="IPR014854">
    <property type="entry name" value="Nse4_C"/>
</dbReference>
<reference evidence="11" key="1">
    <citation type="journal article" date="2020" name="Stud. Mycol.">
        <title>101 Dothideomycetes genomes: a test case for predicting lifestyles and emergence of pathogens.</title>
        <authorList>
            <person name="Haridas S."/>
            <person name="Albert R."/>
            <person name="Binder M."/>
            <person name="Bloem J."/>
            <person name="Labutti K."/>
            <person name="Salamov A."/>
            <person name="Andreopoulos B."/>
            <person name="Baker S."/>
            <person name="Barry K."/>
            <person name="Bills G."/>
            <person name="Bluhm B."/>
            <person name="Cannon C."/>
            <person name="Castanera R."/>
            <person name="Culley D."/>
            <person name="Daum C."/>
            <person name="Ezra D."/>
            <person name="Gonzalez J."/>
            <person name="Henrissat B."/>
            <person name="Kuo A."/>
            <person name="Liang C."/>
            <person name="Lipzen A."/>
            <person name="Lutzoni F."/>
            <person name="Magnuson J."/>
            <person name="Mondo S."/>
            <person name="Nolan M."/>
            <person name="Ohm R."/>
            <person name="Pangilinan J."/>
            <person name="Park H.-J."/>
            <person name="Ramirez L."/>
            <person name="Alfaro M."/>
            <person name="Sun H."/>
            <person name="Tritt A."/>
            <person name="Yoshinaga Y."/>
            <person name="Zwiers L.-H."/>
            <person name="Turgeon B."/>
            <person name="Goodwin S."/>
            <person name="Spatafora J."/>
            <person name="Crous P."/>
            <person name="Grigoriev I."/>
        </authorList>
    </citation>
    <scope>NUCLEOTIDE SEQUENCE</scope>
    <source>
        <strain evidence="11">CBS 107.79</strain>
    </source>
</reference>
<keyword evidence="5 7" id="KW-0234">DNA repair</keyword>
<dbReference type="EMBL" id="ML976801">
    <property type="protein sequence ID" value="KAF1964195.1"/>
    <property type="molecule type" value="Genomic_DNA"/>
</dbReference>
<dbReference type="AlphaFoldDB" id="A0A6A5UH31"/>
<dbReference type="GO" id="GO:0006281">
    <property type="term" value="P:DNA repair"/>
    <property type="evidence" value="ECO:0007669"/>
    <property type="project" value="UniProtKB-UniRule"/>
</dbReference>
<feature type="region of interest" description="Disordered" evidence="8">
    <location>
        <begin position="287"/>
        <end position="316"/>
    </location>
</feature>
<dbReference type="GO" id="GO:0030915">
    <property type="term" value="C:Smc5-Smc6 complex"/>
    <property type="evidence" value="ECO:0007669"/>
    <property type="project" value="UniProtKB-UniRule"/>
</dbReference>
<comment type="similarity">
    <text evidence="2 7">Belongs to the NSE4 family.</text>
</comment>
<evidence type="ECO:0000313" key="11">
    <source>
        <dbReference type="EMBL" id="KAF1964195.1"/>
    </source>
</evidence>
<evidence type="ECO:0000259" key="10">
    <source>
        <dbReference type="Pfam" id="PF15412"/>
    </source>
</evidence>
<feature type="compositionally biased region" description="Basic and acidic residues" evidence="8">
    <location>
        <begin position="53"/>
        <end position="64"/>
    </location>
</feature>
<accession>A0A6A5UH31</accession>
<feature type="region of interest" description="Disordered" evidence="8">
    <location>
        <begin position="356"/>
        <end position="379"/>
    </location>
</feature>
<feature type="domain" description="Non-structural maintenance of chromosome element 4 C-terminal" evidence="9">
    <location>
        <begin position="447"/>
        <end position="534"/>
    </location>
</feature>
<dbReference type="PANTHER" id="PTHR16140:SF0">
    <property type="entry name" value="NON-STRUCTURAL MAINTENANCE OF CHROMOSOMES ELEMENT 4"/>
    <property type="match status" value="1"/>
</dbReference>
<proteinExistence type="inferred from homology"/>
<comment type="subunit">
    <text evidence="7">Component of the SMC5-SMC6 complex.</text>
</comment>
<dbReference type="OrthoDB" id="361242at2759"/>
<dbReference type="PANTHER" id="PTHR16140">
    <property type="entry name" value="NON-STRUCTURAL MAINTENANCE OF CHROMOSOMES ELEMENT 4"/>
    <property type="match status" value="1"/>
</dbReference>
<protein>
    <recommendedName>
        <fullName evidence="7">Non-structural maintenance of chromosomes element 4</fullName>
    </recommendedName>
</protein>
<comment type="function">
    <text evidence="7">Component of the SMC5-SMC6 complex, that promotes sister chromatid alignment after DNA damage and facilitates double-stranded DNA breaks (DSBs) repair via homologous recombination between sister chromatids.</text>
</comment>
<evidence type="ECO:0000256" key="6">
    <source>
        <dbReference type="ARBA" id="ARBA00023242"/>
    </source>
</evidence>
<evidence type="ECO:0000256" key="7">
    <source>
        <dbReference type="RuleBase" id="RU365071"/>
    </source>
</evidence>
<evidence type="ECO:0000256" key="3">
    <source>
        <dbReference type="ARBA" id="ARBA00022763"/>
    </source>
</evidence>
<dbReference type="Pfam" id="PF08743">
    <property type="entry name" value="Nse4_C"/>
    <property type="match status" value="1"/>
</dbReference>
<evidence type="ECO:0000256" key="4">
    <source>
        <dbReference type="ARBA" id="ARBA00023172"/>
    </source>
</evidence>
<dbReference type="InterPro" id="IPR029225">
    <property type="entry name" value="Nse4_Nse3-bd"/>
</dbReference>
<dbReference type="Pfam" id="PF15412">
    <property type="entry name" value="Nse4-Nse3_bdg"/>
    <property type="match status" value="1"/>
</dbReference>